<proteinExistence type="predicted"/>
<dbReference type="Proteomes" id="UP000007800">
    <property type="component" value="Unassembled WGS sequence"/>
</dbReference>
<evidence type="ECO:0000256" key="2">
    <source>
        <dbReference type="ARBA" id="ARBA00022803"/>
    </source>
</evidence>
<evidence type="ECO:0000256" key="3">
    <source>
        <dbReference type="PROSITE-ProRule" id="PRU00339"/>
    </source>
</evidence>
<reference evidence="4 5" key="1">
    <citation type="submission" date="2008-07" db="EMBL/GenBank/DDBJ databases">
        <authorList>
            <person name="El-Sayed N."/>
            <person name="Caler E."/>
            <person name="Inman J."/>
            <person name="Amedeo P."/>
            <person name="Hass B."/>
            <person name="Wortman J."/>
        </authorList>
    </citation>
    <scope>NUCLEOTIDE SEQUENCE [LARGE SCALE GENOMIC DNA]</scope>
    <source>
        <strain evidence="5">ATCC 50983 / TXsc</strain>
    </source>
</reference>
<dbReference type="Pfam" id="PF07719">
    <property type="entry name" value="TPR_2"/>
    <property type="match status" value="1"/>
</dbReference>
<sequence length="277" mass="31571">MDVRSLKLSPVDPAAVYNRRGMCWKYLGNLPEAISDLSAAVEKSEYGLYGRADDDLCKAIAMGDCDGDGNYLYYRRGVARFVQLRYEEAIEDLERAVESDRPPEECMADLYYHLGVCEANIGSRPQRAVYAFTKAIEHLLSNHGPPRPHYYHEKAKALQNCGEHEKALKDFCEVLRWQPLNSRALFRRAFSFKALKMFDEAAEDFEAARELEPDDIRFVVDYKKIADFETVTLCPAGHEDQLVYRDPGPRPEDMVDEGLVKFEKLIAEVVDDAPVMA</sequence>
<dbReference type="GeneID" id="9065197"/>
<dbReference type="RefSeq" id="XP_002774419.1">
    <property type="nucleotide sequence ID" value="XM_002774373.1"/>
</dbReference>
<keyword evidence="2 3" id="KW-0802">TPR repeat</keyword>
<protein>
    <submittedName>
        <fullName evidence="4">Tetratricopeptide repeat protein, tpr, putative</fullName>
    </submittedName>
</protein>
<evidence type="ECO:0000313" key="5">
    <source>
        <dbReference type="Proteomes" id="UP000007800"/>
    </source>
</evidence>
<keyword evidence="5" id="KW-1185">Reference proteome</keyword>
<dbReference type="Pfam" id="PF13181">
    <property type="entry name" value="TPR_8"/>
    <property type="match status" value="1"/>
</dbReference>
<evidence type="ECO:0000256" key="1">
    <source>
        <dbReference type="ARBA" id="ARBA00022737"/>
    </source>
</evidence>
<dbReference type="Gene3D" id="1.25.40.10">
    <property type="entry name" value="Tetratricopeptide repeat domain"/>
    <property type="match status" value="2"/>
</dbReference>
<dbReference type="PANTHER" id="PTHR44858:SF1">
    <property type="entry name" value="UDP-N-ACETYLGLUCOSAMINE--PEPTIDE N-ACETYLGLUCOSAMINYLTRANSFERASE SPINDLY-RELATED"/>
    <property type="match status" value="1"/>
</dbReference>
<dbReference type="InterPro" id="IPR019734">
    <property type="entry name" value="TPR_rpt"/>
</dbReference>
<dbReference type="AlphaFoldDB" id="C5L9X9"/>
<organism evidence="5">
    <name type="scientific">Perkinsus marinus (strain ATCC 50983 / TXsc)</name>
    <dbReference type="NCBI Taxonomy" id="423536"/>
    <lineage>
        <taxon>Eukaryota</taxon>
        <taxon>Sar</taxon>
        <taxon>Alveolata</taxon>
        <taxon>Perkinsozoa</taxon>
        <taxon>Perkinsea</taxon>
        <taxon>Perkinsida</taxon>
        <taxon>Perkinsidae</taxon>
        <taxon>Perkinsus</taxon>
    </lineage>
</organism>
<dbReference type="SUPFAM" id="SSF48452">
    <property type="entry name" value="TPR-like"/>
    <property type="match status" value="2"/>
</dbReference>
<dbReference type="InterPro" id="IPR050498">
    <property type="entry name" value="Ycf3"/>
</dbReference>
<dbReference type="PANTHER" id="PTHR44858">
    <property type="entry name" value="TETRATRICOPEPTIDE REPEAT PROTEIN 6"/>
    <property type="match status" value="1"/>
</dbReference>
<name>C5L9X9_PERM5</name>
<dbReference type="InterPro" id="IPR011990">
    <property type="entry name" value="TPR-like_helical_dom_sf"/>
</dbReference>
<evidence type="ECO:0000313" key="4">
    <source>
        <dbReference type="EMBL" id="EER06235.1"/>
    </source>
</evidence>
<dbReference type="InParanoid" id="C5L9X9"/>
<dbReference type="PROSITE" id="PS50005">
    <property type="entry name" value="TPR"/>
    <property type="match status" value="1"/>
</dbReference>
<dbReference type="EMBL" id="GG680729">
    <property type="protein sequence ID" value="EER06235.1"/>
    <property type="molecule type" value="Genomic_DNA"/>
</dbReference>
<feature type="repeat" description="TPR" evidence="3">
    <location>
        <begin position="182"/>
        <end position="215"/>
    </location>
</feature>
<dbReference type="Pfam" id="PF13432">
    <property type="entry name" value="TPR_16"/>
    <property type="match status" value="1"/>
</dbReference>
<gene>
    <name evidence="4" type="ORF">Pmar_PMAR005999</name>
</gene>
<dbReference type="SMART" id="SM00028">
    <property type="entry name" value="TPR"/>
    <property type="match status" value="5"/>
</dbReference>
<accession>C5L9X9</accession>
<dbReference type="OrthoDB" id="1926212at2759"/>
<dbReference type="OMA" id="CEANIGS"/>
<keyword evidence="1" id="KW-0677">Repeat</keyword>
<dbReference type="InterPro" id="IPR013105">
    <property type="entry name" value="TPR_2"/>
</dbReference>